<dbReference type="Pfam" id="PF06742">
    <property type="entry name" value="DUF1214"/>
    <property type="match status" value="1"/>
</dbReference>
<dbReference type="Proteomes" id="UP000053617">
    <property type="component" value="Unassembled WGS sequence"/>
</dbReference>
<keyword evidence="6" id="KW-1185">Reference proteome</keyword>
<feature type="domain" description="DUF1254" evidence="4">
    <location>
        <begin position="54"/>
        <end position="188"/>
    </location>
</feature>
<dbReference type="InterPro" id="IPR037050">
    <property type="entry name" value="DUF1254_sf"/>
</dbReference>
<protein>
    <recommendedName>
        <fullName evidence="7">DUF1254 domain-containing protein</fullName>
    </recommendedName>
</protein>
<dbReference type="VEuPathDB" id="FungiDB:Z518_06687"/>
<proteinExistence type="predicted"/>
<evidence type="ECO:0000256" key="2">
    <source>
        <dbReference type="SAM" id="SignalP"/>
    </source>
</evidence>
<feature type="compositionally biased region" description="Low complexity" evidence="1">
    <location>
        <begin position="483"/>
        <end position="509"/>
    </location>
</feature>
<dbReference type="AlphaFoldDB" id="A0A0D2IIL4"/>
<dbReference type="InterPro" id="IPR037049">
    <property type="entry name" value="DUF1214_C_sf"/>
</dbReference>
<evidence type="ECO:0000313" key="5">
    <source>
        <dbReference type="EMBL" id="KIX03136.1"/>
    </source>
</evidence>
<organism evidence="5 6">
    <name type="scientific">Rhinocladiella mackenziei CBS 650.93</name>
    <dbReference type="NCBI Taxonomy" id="1442369"/>
    <lineage>
        <taxon>Eukaryota</taxon>
        <taxon>Fungi</taxon>
        <taxon>Dikarya</taxon>
        <taxon>Ascomycota</taxon>
        <taxon>Pezizomycotina</taxon>
        <taxon>Eurotiomycetes</taxon>
        <taxon>Chaetothyriomycetidae</taxon>
        <taxon>Chaetothyriales</taxon>
        <taxon>Herpotrichiellaceae</taxon>
        <taxon>Rhinocladiella</taxon>
    </lineage>
</organism>
<evidence type="ECO:0000256" key="1">
    <source>
        <dbReference type="SAM" id="MobiDB-lite"/>
    </source>
</evidence>
<keyword evidence="2" id="KW-0732">Signal</keyword>
<feature type="domain" description="DUF1214" evidence="3">
    <location>
        <begin position="346"/>
        <end position="460"/>
    </location>
</feature>
<dbReference type="HOGENOM" id="CLU_027269_0_0_1"/>
<dbReference type="SUPFAM" id="SSF160935">
    <property type="entry name" value="VPA0735-like"/>
    <property type="match status" value="1"/>
</dbReference>
<dbReference type="Pfam" id="PF06863">
    <property type="entry name" value="DUF1254"/>
    <property type="match status" value="1"/>
</dbReference>
<evidence type="ECO:0000313" key="6">
    <source>
        <dbReference type="Proteomes" id="UP000053617"/>
    </source>
</evidence>
<dbReference type="Gene3D" id="2.60.40.1610">
    <property type="entry name" value="Domain of unknown function DUF1254"/>
    <property type="match status" value="1"/>
</dbReference>
<feature type="signal peptide" evidence="2">
    <location>
        <begin position="1"/>
        <end position="18"/>
    </location>
</feature>
<dbReference type="GeneID" id="25294758"/>
<dbReference type="OrthoDB" id="2018906at2759"/>
<dbReference type="PANTHER" id="PTHR36509">
    <property type="entry name" value="BLL3101 PROTEIN"/>
    <property type="match status" value="1"/>
</dbReference>
<gene>
    <name evidence="5" type="ORF">Z518_06687</name>
</gene>
<feature type="chain" id="PRO_5002244550" description="DUF1254 domain-containing protein" evidence="2">
    <location>
        <begin position="19"/>
        <end position="542"/>
    </location>
</feature>
<dbReference type="InterPro" id="IPR010679">
    <property type="entry name" value="DUF1254"/>
</dbReference>
<dbReference type="PANTHER" id="PTHR36509:SF2">
    <property type="entry name" value="BLL3101 PROTEIN"/>
    <property type="match status" value="1"/>
</dbReference>
<sequence>MASLSLWLLVIFATCVIGQETSAQNATTFALIYGIPLLAYERFASTLVHTRGANQFNHNRVFQTAANRTVVKPNVDTLFSTLILDLSQSDVVVTMPAVDPSHFYLFSFYDPYGNNVANLGSSNFHKSGQYRVRMLPNTTAQYGLETSNSEPYAGYINLPSTFGTLLIRWGIATASDFEAVYGYQAMTKAENVTRTASDSDSIPTLHQILANVSAPAGSPQRILQLLATLGHYAPPEIRSDTERVNTMLSAAGVSNSSYTTQSNVNLTLAFQAATLTMYTDYTMPGVAEPLNNGWSRTASRYSGDYGTNYSIRAAIADYGYLMLKAPNALYPIWDNTSDPEGGLSQQQTLGSNEAYMYTFVGGQPPIIKPGFWSMTVYDAEGFLVPNSRNVYAIGDRNNITYSDGKLVYGGDNAIDNTGEGSFQILVQPADVPPPANWTSNWIPGPAGGGQLTALLRFYGAGEDLMNGVYQYPVITKQAAIAESQTPPQSSGTASPTSSETTPATSAAAGNGSPSVNIGKTATYAVTITVSLAGALLLFGWGG</sequence>
<accession>A0A0D2IIL4</accession>
<dbReference type="RefSeq" id="XP_013270272.1">
    <property type="nucleotide sequence ID" value="XM_013414818.1"/>
</dbReference>
<name>A0A0D2IIL4_9EURO</name>
<feature type="region of interest" description="Disordered" evidence="1">
    <location>
        <begin position="482"/>
        <end position="512"/>
    </location>
</feature>
<evidence type="ECO:0008006" key="7">
    <source>
        <dbReference type="Google" id="ProtNLM"/>
    </source>
</evidence>
<reference evidence="5 6" key="1">
    <citation type="submission" date="2015-01" db="EMBL/GenBank/DDBJ databases">
        <title>The Genome Sequence of Rhinocladiella mackenzie CBS 650.93.</title>
        <authorList>
            <consortium name="The Broad Institute Genomics Platform"/>
            <person name="Cuomo C."/>
            <person name="de Hoog S."/>
            <person name="Gorbushina A."/>
            <person name="Stielow B."/>
            <person name="Teixiera M."/>
            <person name="Abouelleil A."/>
            <person name="Chapman S.B."/>
            <person name="Priest M."/>
            <person name="Young S.K."/>
            <person name="Wortman J."/>
            <person name="Nusbaum C."/>
            <person name="Birren B."/>
        </authorList>
    </citation>
    <scope>NUCLEOTIDE SEQUENCE [LARGE SCALE GENOMIC DNA]</scope>
    <source>
        <strain evidence="5 6">CBS 650.93</strain>
    </source>
</reference>
<dbReference type="EMBL" id="KN847479">
    <property type="protein sequence ID" value="KIX03136.1"/>
    <property type="molecule type" value="Genomic_DNA"/>
</dbReference>
<evidence type="ECO:0000259" key="4">
    <source>
        <dbReference type="Pfam" id="PF06863"/>
    </source>
</evidence>
<dbReference type="Gene3D" id="2.60.120.600">
    <property type="entry name" value="Domain of unknown function DUF1214, C-terminal domain"/>
    <property type="match status" value="1"/>
</dbReference>
<dbReference type="InterPro" id="IPR010621">
    <property type="entry name" value="DUF1214"/>
</dbReference>
<evidence type="ECO:0000259" key="3">
    <source>
        <dbReference type="Pfam" id="PF06742"/>
    </source>
</evidence>